<feature type="non-terminal residue" evidence="2">
    <location>
        <position position="1"/>
    </location>
</feature>
<feature type="domain" description="CobE/GbiG C-terminal" evidence="1">
    <location>
        <begin position="6"/>
        <end position="52"/>
    </location>
</feature>
<dbReference type="Pfam" id="PF01890">
    <property type="entry name" value="CbiG_C"/>
    <property type="match status" value="1"/>
</dbReference>
<accession>A0A1V3A042</accession>
<reference evidence="2 3" key="1">
    <citation type="submission" date="2017-02" db="EMBL/GenBank/DDBJ databases">
        <title>Genomic diversity within the haloalkaliphilic genus Thioalkalivibrio.</title>
        <authorList>
            <person name="Ahn A.-C."/>
            <person name="Meier-Kolthoff J."/>
            <person name="Overmars L."/>
            <person name="Richter M."/>
            <person name="Woyke T."/>
            <person name="Sorokin D.Y."/>
            <person name="Muyzer G."/>
        </authorList>
    </citation>
    <scope>NUCLEOTIDE SEQUENCE [LARGE SCALE GENOMIC DNA]</scope>
    <source>
        <strain evidence="2 3">HL17</strain>
    </source>
</reference>
<evidence type="ECO:0000259" key="1">
    <source>
        <dbReference type="Pfam" id="PF01890"/>
    </source>
</evidence>
<dbReference type="Proteomes" id="UP000189177">
    <property type="component" value="Unassembled WGS sequence"/>
</dbReference>
<keyword evidence="3" id="KW-1185">Reference proteome</keyword>
<dbReference type="SUPFAM" id="SSF159664">
    <property type="entry name" value="CobE/GbiG C-terminal domain-like"/>
    <property type="match status" value="1"/>
</dbReference>
<sequence>AREAALSTESARSRAAAGVGSVAEAAALAVAGDGARLLLPRRLSARASCAVAVRTVNGTDKLFEEG</sequence>
<protein>
    <submittedName>
        <fullName evidence="2">Cobalamin biosynthesis protein</fullName>
    </submittedName>
</protein>
<dbReference type="GO" id="GO:0009236">
    <property type="term" value="P:cobalamin biosynthetic process"/>
    <property type="evidence" value="ECO:0007669"/>
    <property type="project" value="InterPro"/>
</dbReference>
<gene>
    <name evidence="2" type="ORF">B1A74_03945</name>
</gene>
<proteinExistence type="predicted"/>
<dbReference type="Gene3D" id="3.30.420.180">
    <property type="entry name" value="CobE/GbiG C-terminal domain"/>
    <property type="match status" value="1"/>
</dbReference>
<comment type="caution">
    <text evidence="2">The sequence shown here is derived from an EMBL/GenBank/DDBJ whole genome shotgun (WGS) entry which is preliminary data.</text>
</comment>
<dbReference type="RefSeq" id="WP_208855978.1">
    <property type="nucleotide sequence ID" value="NZ_MUZR01000010.1"/>
</dbReference>
<evidence type="ECO:0000313" key="2">
    <source>
        <dbReference type="EMBL" id="OOC10720.1"/>
    </source>
</evidence>
<evidence type="ECO:0000313" key="3">
    <source>
        <dbReference type="Proteomes" id="UP000189177"/>
    </source>
</evidence>
<dbReference type="EMBL" id="MUZR01000010">
    <property type="protein sequence ID" value="OOC10720.1"/>
    <property type="molecule type" value="Genomic_DNA"/>
</dbReference>
<name>A0A1V3A042_9GAMM</name>
<dbReference type="AlphaFoldDB" id="A0A1V3A042"/>
<dbReference type="InterPro" id="IPR036518">
    <property type="entry name" value="CobE/GbiG_C_sf"/>
</dbReference>
<dbReference type="InterPro" id="IPR002750">
    <property type="entry name" value="CobE/GbiG_C"/>
</dbReference>
<organism evidence="2 3">
    <name type="scientific">Thioalkalivibrio halophilus</name>
    <dbReference type="NCBI Taxonomy" id="252474"/>
    <lineage>
        <taxon>Bacteria</taxon>
        <taxon>Pseudomonadati</taxon>
        <taxon>Pseudomonadota</taxon>
        <taxon>Gammaproteobacteria</taxon>
        <taxon>Chromatiales</taxon>
        <taxon>Ectothiorhodospiraceae</taxon>
        <taxon>Thioalkalivibrio</taxon>
    </lineage>
</organism>